<accession>A0A9P0F9V5</accession>
<gene>
    <name evidence="3" type="ORF">BEMITA_LOCUS14097</name>
</gene>
<evidence type="ECO:0000256" key="1">
    <source>
        <dbReference type="SAM" id="MobiDB-lite"/>
    </source>
</evidence>
<evidence type="ECO:0000313" key="3">
    <source>
        <dbReference type="EMBL" id="CAH0395977.1"/>
    </source>
</evidence>
<evidence type="ECO:0008006" key="5">
    <source>
        <dbReference type="Google" id="ProtNLM"/>
    </source>
</evidence>
<feature type="region of interest" description="Disordered" evidence="1">
    <location>
        <begin position="164"/>
        <end position="183"/>
    </location>
</feature>
<feature type="compositionally biased region" description="Acidic residues" evidence="1">
    <location>
        <begin position="169"/>
        <end position="183"/>
    </location>
</feature>
<protein>
    <recommendedName>
        <fullName evidence="5">Secreted protein</fullName>
    </recommendedName>
</protein>
<dbReference type="EMBL" id="OU963870">
    <property type="protein sequence ID" value="CAH0395977.1"/>
    <property type="molecule type" value="Genomic_DNA"/>
</dbReference>
<keyword evidence="2" id="KW-0732">Signal</keyword>
<feature type="chain" id="PRO_5040371878" description="Secreted protein" evidence="2">
    <location>
        <begin position="20"/>
        <end position="183"/>
    </location>
</feature>
<reference evidence="3" key="1">
    <citation type="submission" date="2021-12" db="EMBL/GenBank/DDBJ databases">
        <authorList>
            <person name="King R."/>
        </authorList>
    </citation>
    <scope>NUCLEOTIDE SEQUENCE</scope>
</reference>
<evidence type="ECO:0000313" key="4">
    <source>
        <dbReference type="Proteomes" id="UP001152759"/>
    </source>
</evidence>
<feature type="signal peptide" evidence="2">
    <location>
        <begin position="1"/>
        <end position="19"/>
    </location>
</feature>
<sequence length="183" mass="20566">MCNMFTVFLLFLCALNGTAMRPFRRFRDSMKTNVVDEPPPPPNPDDAPMLPGVVGNDPCLNVPLLPADFQHNADEECARAVAVFNARPEAERVRCRYPLAPKCRWFGRPGHRRYRCSIKKLRPRHHAPCLFLGRHYQVATLRFCAAHLFQAAVANANLAGQQIGNLEPIGDDEGEPDDPDDFV</sequence>
<dbReference type="AlphaFoldDB" id="A0A9P0F9V5"/>
<dbReference type="Proteomes" id="UP001152759">
    <property type="component" value="Chromosome 9"/>
</dbReference>
<keyword evidence="4" id="KW-1185">Reference proteome</keyword>
<proteinExistence type="predicted"/>
<organism evidence="3 4">
    <name type="scientific">Bemisia tabaci</name>
    <name type="common">Sweetpotato whitefly</name>
    <name type="synonym">Aleurodes tabaci</name>
    <dbReference type="NCBI Taxonomy" id="7038"/>
    <lineage>
        <taxon>Eukaryota</taxon>
        <taxon>Metazoa</taxon>
        <taxon>Ecdysozoa</taxon>
        <taxon>Arthropoda</taxon>
        <taxon>Hexapoda</taxon>
        <taxon>Insecta</taxon>
        <taxon>Pterygota</taxon>
        <taxon>Neoptera</taxon>
        <taxon>Paraneoptera</taxon>
        <taxon>Hemiptera</taxon>
        <taxon>Sternorrhyncha</taxon>
        <taxon>Aleyrodoidea</taxon>
        <taxon>Aleyrodidae</taxon>
        <taxon>Aleyrodinae</taxon>
        <taxon>Bemisia</taxon>
    </lineage>
</organism>
<name>A0A9P0F9V5_BEMTA</name>
<evidence type="ECO:0000256" key="2">
    <source>
        <dbReference type="SAM" id="SignalP"/>
    </source>
</evidence>